<dbReference type="Pfam" id="PF13923">
    <property type="entry name" value="zf-C3HC4_2"/>
    <property type="match status" value="1"/>
</dbReference>
<dbReference type="InterPro" id="IPR001841">
    <property type="entry name" value="Znf_RING"/>
</dbReference>
<dbReference type="PANTHER" id="PTHR23327:SF42">
    <property type="entry name" value="LON PEPTIDASE N-TERMINAL DOMAIN AND RING FINGER PROTEIN C14F5.10C"/>
    <property type="match status" value="1"/>
</dbReference>
<dbReference type="SMART" id="SM00184">
    <property type="entry name" value="RING"/>
    <property type="match status" value="1"/>
</dbReference>
<evidence type="ECO:0000259" key="5">
    <source>
        <dbReference type="PROSITE" id="PS50089"/>
    </source>
</evidence>
<dbReference type="PROSITE" id="PS00518">
    <property type="entry name" value="ZF_RING_1"/>
    <property type="match status" value="1"/>
</dbReference>
<dbReference type="Gene3D" id="3.30.40.10">
    <property type="entry name" value="Zinc/RING finger domain, C3HC4 (zinc finger)"/>
    <property type="match status" value="1"/>
</dbReference>
<dbReference type="SMART" id="SM00504">
    <property type="entry name" value="Ubox"/>
    <property type="match status" value="1"/>
</dbReference>
<dbReference type="GO" id="GO:0016567">
    <property type="term" value="P:protein ubiquitination"/>
    <property type="evidence" value="ECO:0007669"/>
    <property type="project" value="InterPro"/>
</dbReference>
<organism evidence="6">
    <name type="scientific">Arcella intermedia</name>
    <dbReference type="NCBI Taxonomy" id="1963864"/>
    <lineage>
        <taxon>Eukaryota</taxon>
        <taxon>Amoebozoa</taxon>
        <taxon>Tubulinea</taxon>
        <taxon>Elardia</taxon>
        <taxon>Arcellinida</taxon>
        <taxon>Sphaerothecina</taxon>
        <taxon>Arcellidae</taxon>
        <taxon>Arcella</taxon>
    </lineage>
</organism>
<name>A0A6B2LLZ3_9EUKA</name>
<dbReference type="InterPro" id="IPR017907">
    <property type="entry name" value="Znf_RING_CS"/>
</dbReference>
<evidence type="ECO:0000256" key="1">
    <source>
        <dbReference type="ARBA" id="ARBA00022723"/>
    </source>
</evidence>
<evidence type="ECO:0000256" key="4">
    <source>
        <dbReference type="PROSITE-ProRule" id="PRU00175"/>
    </source>
</evidence>
<dbReference type="PANTHER" id="PTHR23327">
    <property type="entry name" value="RING FINGER PROTEIN 127"/>
    <property type="match status" value="1"/>
</dbReference>
<dbReference type="InterPro" id="IPR003613">
    <property type="entry name" value="Ubox_domain"/>
</dbReference>
<dbReference type="AlphaFoldDB" id="A0A6B2LLZ3"/>
<dbReference type="EMBL" id="GIBP01008812">
    <property type="protein sequence ID" value="NDV37781.1"/>
    <property type="molecule type" value="Transcribed_RNA"/>
</dbReference>
<keyword evidence="3" id="KW-0862">Zinc</keyword>
<evidence type="ECO:0000256" key="3">
    <source>
        <dbReference type="ARBA" id="ARBA00022833"/>
    </source>
</evidence>
<proteinExistence type="predicted"/>
<keyword evidence="2 4" id="KW-0863">Zinc-finger</keyword>
<dbReference type="GO" id="GO:0008270">
    <property type="term" value="F:zinc ion binding"/>
    <property type="evidence" value="ECO:0007669"/>
    <property type="project" value="UniProtKB-KW"/>
</dbReference>
<evidence type="ECO:0000256" key="2">
    <source>
        <dbReference type="ARBA" id="ARBA00022771"/>
    </source>
</evidence>
<feature type="domain" description="RING-type" evidence="5">
    <location>
        <begin position="59"/>
        <end position="97"/>
    </location>
</feature>
<dbReference type="CDD" id="cd16514">
    <property type="entry name" value="RING-HC_LONFs_rpt2"/>
    <property type="match status" value="1"/>
</dbReference>
<protein>
    <recommendedName>
        <fullName evidence="5">RING-type domain-containing protein</fullName>
    </recommendedName>
</protein>
<reference evidence="6" key="1">
    <citation type="journal article" date="2020" name="J. Eukaryot. Microbiol.">
        <title>De novo Sequencing, Assembly and Annotation of the Transcriptome for the Free-Living Testate Amoeba Arcella intermedia.</title>
        <authorList>
            <person name="Ribeiro G.M."/>
            <person name="Porfirio-Sousa A.L."/>
            <person name="Maurer-Alcala X.X."/>
            <person name="Katz L.A."/>
            <person name="Lahr D.J.G."/>
        </authorList>
    </citation>
    <scope>NUCLEOTIDE SEQUENCE</scope>
</reference>
<evidence type="ECO:0000313" key="6">
    <source>
        <dbReference type="EMBL" id="NDV37781.1"/>
    </source>
</evidence>
<keyword evidence="1" id="KW-0479">Metal-binding</keyword>
<accession>A0A6B2LLZ3</accession>
<dbReference type="SUPFAM" id="SSF57850">
    <property type="entry name" value="RING/U-box"/>
    <property type="match status" value="1"/>
</dbReference>
<dbReference type="GO" id="GO:0061630">
    <property type="term" value="F:ubiquitin protein ligase activity"/>
    <property type="evidence" value="ECO:0007669"/>
    <property type="project" value="TreeGrafter"/>
</dbReference>
<dbReference type="PROSITE" id="PS50089">
    <property type="entry name" value="ZF_RING_2"/>
    <property type="match status" value="1"/>
</dbReference>
<dbReference type="InterPro" id="IPR013083">
    <property type="entry name" value="Znf_RING/FYVE/PHD"/>
</dbReference>
<sequence length="163" mass="18154">MPPLARLQVRSRRALAPHMEWDIVEDGIAAPAAALGAPGGGVQEAEESKKGLEEADFECALCYRLFYRPVTTPCGHTYCRECILTSLTYQPSCPICRRKLNSNLSDFSINFTLASIIEKHFTTAHNQREQEQVTLTPKIISPPSEEAVASYSCWYWGSLLCDV</sequence>